<reference evidence="1" key="2">
    <citation type="submission" date="2022-06" db="UniProtKB">
        <authorList>
            <consortium name="EnsemblMetazoa"/>
        </authorList>
    </citation>
    <scope>IDENTIFICATION</scope>
    <source>
        <strain evidence="1">DF5081</strain>
    </source>
</reference>
<reference evidence="2" key="1">
    <citation type="submission" date="2010-08" db="EMBL/GenBank/DDBJ databases">
        <authorList>
            <consortium name="Caenorhabditis japonica Sequencing Consortium"/>
            <person name="Wilson R.K."/>
        </authorList>
    </citation>
    <scope>NUCLEOTIDE SEQUENCE [LARGE SCALE GENOMIC DNA]</scope>
    <source>
        <strain evidence="2">DF5081</strain>
    </source>
</reference>
<sequence length="112" mass="12432">MSQDIWLIKDLEVALTFNDSSSRTCGVKLIVTDQGYGVNLAERTKRSTENTANKEWSVDGKVNYFTSNQLVAQLLALEKAVLDSSANWFARNFLDWCHNLIGSSGKQSNIGS</sequence>
<dbReference type="EnsemblMetazoa" id="CJA37478.1">
    <property type="protein sequence ID" value="CJA37478.1"/>
    <property type="gene ID" value="WBGene00213325"/>
</dbReference>
<evidence type="ECO:0000313" key="1">
    <source>
        <dbReference type="EnsemblMetazoa" id="CJA37478.1"/>
    </source>
</evidence>
<dbReference type="AlphaFoldDB" id="A0A8R1IJA0"/>
<evidence type="ECO:0000313" key="2">
    <source>
        <dbReference type="Proteomes" id="UP000005237"/>
    </source>
</evidence>
<name>A0A8R1IJA0_CAEJA</name>
<dbReference type="Proteomes" id="UP000005237">
    <property type="component" value="Unassembled WGS sequence"/>
</dbReference>
<proteinExistence type="predicted"/>
<keyword evidence="2" id="KW-1185">Reference proteome</keyword>
<organism evidence="1 2">
    <name type="scientific">Caenorhabditis japonica</name>
    <dbReference type="NCBI Taxonomy" id="281687"/>
    <lineage>
        <taxon>Eukaryota</taxon>
        <taxon>Metazoa</taxon>
        <taxon>Ecdysozoa</taxon>
        <taxon>Nematoda</taxon>
        <taxon>Chromadorea</taxon>
        <taxon>Rhabditida</taxon>
        <taxon>Rhabditina</taxon>
        <taxon>Rhabditomorpha</taxon>
        <taxon>Rhabditoidea</taxon>
        <taxon>Rhabditidae</taxon>
        <taxon>Peloderinae</taxon>
        <taxon>Caenorhabditis</taxon>
    </lineage>
</organism>
<accession>A0A8R1IJA0</accession>
<protein>
    <submittedName>
        <fullName evidence="1">Uncharacterized protein</fullName>
    </submittedName>
</protein>